<dbReference type="InterPro" id="IPR001315">
    <property type="entry name" value="CARD"/>
</dbReference>
<reference evidence="4" key="3">
    <citation type="submission" date="2023-05" db="EMBL/GenBank/DDBJ databases">
        <authorList>
            <person name="Smith C.H."/>
        </authorList>
    </citation>
    <scope>NUCLEOTIDE SEQUENCE</scope>
    <source>
        <strain evidence="4">CHS0354</strain>
        <tissue evidence="4">Mantle</tissue>
    </source>
</reference>
<accession>A0AAE0VS15</accession>
<evidence type="ECO:0000256" key="2">
    <source>
        <dbReference type="SAM" id="MobiDB-lite"/>
    </source>
</evidence>
<dbReference type="GO" id="GO:0042981">
    <property type="term" value="P:regulation of apoptotic process"/>
    <property type="evidence" value="ECO:0007669"/>
    <property type="project" value="InterPro"/>
</dbReference>
<organism evidence="4 5">
    <name type="scientific">Potamilus streckersoni</name>
    <dbReference type="NCBI Taxonomy" id="2493646"/>
    <lineage>
        <taxon>Eukaryota</taxon>
        <taxon>Metazoa</taxon>
        <taxon>Spiralia</taxon>
        <taxon>Lophotrochozoa</taxon>
        <taxon>Mollusca</taxon>
        <taxon>Bivalvia</taxon>
        <taxon>Autobranchia</taxon>
        <taxon>Heteroconchia</taxon>
        <taxon>Palaeoheterodonta</taxon>
        <taxon>Unionida</taxon>
        <taxon>Unionoidea</taxon>
        <taxon>Unionidae</taxon>
        <taxon>Ambleminae</taxon>
        <taxon>Lampsilini</taxon>
        <taxon>Potamilus</taxon>
    </lineage>
</organism>
<comment type="caution">
    <text evidence="4">The sequence shown here is derived from an EMBL/GenBank/DDBJ whole genome shotgun (WGS) entry which is preliminary data.</text>
</comment>
<dbReference type="PANTHER" id="PTHR15034">
    <property type="entry name" value="DEATH DOMAIN-CONTAINING PROTEIN CRADD"/>
    <property type="match status" value="1"/>
</dbReference>
<feature type="region of interest" description="Disordered" evidence="2">
    <location>
        <begin position="432"/>
        <end position="456"/>
    </location>
</feature>
<feature type="compositionally biased region" description="Polar residues" evidence="2">
    <location>
        <begin position="445"/>
        <end position="456"/>
    </location>
</feature>
<feature type="region of interest" description="Disordered" evidence="2">
    <location>
        <begin position="98"/>
        <end position="118"/>
    </location>
</feature>
<dbReference type="SMART" id="SM00114">
    <property type="entry name" value="CARD"/>
    <property type="match status" value="1"/>
</dbReference>
<dbReference type="Proteomes" id="UP001195483">
    <property type="component" value="Unassembled WGS sequence"/>
</dbReference>
<reference evidence="4" key="2">
    <citation type="journal article" date="2021" name="Genome Biol. Evol.">
        <title>Developing a high-quality reference genome for a parasitic bivalve with doubly uniparental inheritance (Bivalvia: Unionida).</title>
        <authorList>
            <person name="Smith C.H."/>
        </authorList>
    </citation>
    <scope>NUCLEOTIDE SEQUENCE</scope>
    <source>
        <strain evidence="4">CHS0354</strain>
        <tissue evidence="4">Mantle</tissue>
    </source>
</reference>
<dbReference type="Pfam" id="PF00619">
    <property type="entry name" value="CARD"/>
    <property type="match status" value="1"/>
</dbReference>
<dbReference type="EMBL" id="JAEAOA010000559">
    <property type="protein sequence ID" value="KAK3586920.1"/>
    <property type="molecule type" value="Genomic_DNA"/>
</dbReference>
<sequence length="456" mass="52706">MNNQQKEAIKQHQLQMMNEIILTEKLFAALYQNGIFDENMIEMIKAEKTATDQVSKMLNMLPNRGPEAFDGFIMAIKNDHPWLANLLISSANQTQASSALGNTKHSMKTEAEVTSRQTSVDQSADLDIKTKVGMFVHKQFGQRRRIHKADIKAMEKWLADQIQQERKFIRPFDCESDISTLGKASNSVPLEVLQAEFQNKLNEMHKKCEPHLNQVQCEVKNNETDTLSACDTPSDVTLAIIETDLDLILDMLAKCKSQISEIYELLGDPEKKSLIINLVKEIKNKQEQYEKDLNQEKQRTIDLVNEIKNQQEQYEKDLNQEKQRTLNLVKEIKNQHEQDLNQEKQTIVNLSTDINSYTKHINKLELLKQQMKTQLDVKEKEIEKLREENSLLQKKCESLHQINKQHAEKIIKDQQEFKVNIQNANYQKAGLTVPRTKKASRPGATKQTSRVVSKRR</sequence>
<proteinExistence type="predicted"/>
<dbReference type="AlphaFoldDB" id="A0AAE0VS15"/>
<dbReference type="GO" id="GO:0070513">
    <property type="term" value="F:death domain binding"/>
    <property type="evidence" value="ECO:0007669"/>
    <property type="project" value="InterPro"/>
</dbReference>
<dbReference type="InterPro" id="IPR011029">
    <property type="entry name" value="DEATH-like_dom_sf"/>
</dbReference>
<evidence type="ECO:0000313" key="4">
    <source>
        <dbReference type="EMBL" id="KAK3586920.1"/>
    </source>
</evidence>
<dbReference type="PROSITE" id="PS50209">
    <property type="entry name" value="CARD"/>
    <property type="match status" value="1"/>
</dbReference>
<gene>
    <name evidence="4" type="ORF">CHS0354_008516</name>
</gene>
<dbReference type="InterPro" id="IPR037939">
    <property type="entry name" value="CRADD"/>
</dbReference>
<evidence type="ECO:0000256" key="1">
    <source>
        <dbReference type="SAM" id="Coils"/>
    </source>
</evidence>
<evidence type="ECO:0000313" key="5">
    <source>
        <dbReference type="Proteomes" id="UP001195483"/>
    </source>
</evidence>
<reference evidence="4" key="1">
    <citation type="journal article" date="2021" name="Genome Biol. Evol.">
        <title>A High-Quality Reference Genome for a Parasitic Bivalve with Doubly Uniparental Inheritance (Bivalvia: Unionida).</title>
        <authorList>
            <person name="Smith C.H."/>
        </authorList>
    </citation>
    <scope>NUCLEOTIDE SEQUENCE</scope>
    <source>
        <strain evidence="4">CHS0354</strain>
    </source>
</reference>
<protein>
    <recommendedName>
        <fullName evidence="3">CARD domain-containing protein</fullName>
    </recommendedName>
</protein>
<dbReference type="Gene3D" id="1.10.533.10">
    <property type="entry name" value="Death Domain, Fas"/>
    <property type="match status" value="1"/>
</dbReference>
<feature type="coiled-coil region" evidence="1">
    <location>
        <begin position="275"/>
        <end position="402"/>
    </location>
</feature>
<feature type="domain" description="CARD" evidence="3">
    <location>
        <begin position="1"/>
        <end position="91"/>
    </location>
</feature>
<keyword evidence="1" id="KW-0175">Coiled coil</keyword>
<name>A0AAE0VS15_9BIVA</name>
<keyword evidence="5" id="KW-1185">Reference proteome</keyword>
<dbReference type="CDD" id="cd01671">
    <property type="entry name" value="CARD"/>
    <property type="match status" value="1"/>
</dbReference>
<dbReference type="PANTHER" id="PTHR15034:SF5">
    <property type="entry name" value="DEATH DOMAIN-CONTAINING PROTEIN CRADD"/>
    <property type="match status" value="1"/>
</dbReference>
<dbReference type="GO" id="GO:0002020">
    <property type="term" value="F:protease binding"/>
    <property type="evidence" value="ECO:0007669"/>
    <property type="project" value="InterPro"/>
</dbReference>
<dbReference type="SUPFAM" id="SSF47986">
    <property type="entry name" value="DEATH domain"/>
    <property type="match status" value="1"/>
</dbReference>
<evidence type="ECO:0000259" key="3">
    <source>
        <dbReference type="PROSITE" id="PS50209"/>
    </source>
</evidence>